<dbReference type="EMBL" id="CAJFCJ010000004">
    <property type="protein sequence ID" value="CAD5113532.1"/>
    <property type="molecule type" value="Genomic_DNA"/>
</dbReference>
<dbReference type="GO" id="GO:0031267">
    <property type="term" value="F:small GTPase binding"/>
    <property type="evidence" value="ECO:0007669"/>
    <property type="project" value="InterPro"/>
</dbReference>
<dbReference type="GO" id="GO:0006606">
    <property type="term" value="P:protein import into nucleus"/>
    <property type="evidence" value="ECO:0007669"/>
    <property type="project" value="TreeGrafter"/>
</dbReference>
<comment type="caution">
    <text evidence="11">The sequence shown here is derived from an EMBL/GenBank/DDBJ whole genome shotgun (WGS) entry which is preliminary data.</text>
</comment>
<dbReference type="SMART" id="SM00913">
    <property type="entry name" value="IBN_N"/>
    <property type="match status" value="1"/>
</dbReference>
<dbReference type="Pfam" id="PF03810">
    <property type="entry name" value="IBN_N"/>
    <property type="match status" value="1"/>
</dbReference>
<keyword evidence="12" id="KW-1185">Reference proteome</keyword>
<dbReference type="GO" id="GO:0005635">
    <property type="term" value="C:nuclear envelope"/>
    <property type="evidence" value="ECO:0007669"/>
    <property type="project" value="TreeGrafter"/>
</dbReference>
<evidence type="ECO:0000256" key="8">
    <source>
        <dbReference type="ARBA" id="ARBA00023242"/>
    </source>
</evidence>
<comment type="similarity">
    <text evidence="3">Belongs to the XPO2/CSE1 family.</text>
</comment>
<dbReference type="SUPFAM" id="SSF48371">
    <property type="entry name" value="ARM repeat"/>
    <property type="match status" value="1"/>
</dbReference>
<dbReference type="FunFam" id="1.25.10.10:FF:000057">
    <property type="entry name" value="Exportin-2 isoform 1"/>
    <property type="match status" value="1"/>
</dbReference>
<dbReference type="AlphaFoldDB" id="A0A7I8VCB3"/>
<dbReference type="Pfam" id="PF03378">
    <property type="entry name" value="CAS_CSE1"/>
    <property type="match status" value="1"/>
</dbReference>
<keyword evidence="7" id="KW-0653">Protein transport</keyword>
<protein>
    <recommendedName>
        <fullName evidence="4">Exportin-2</fullName>
    </recommendedName>
    <alternativeName>
        <fullName evidence="9">Importin-alpha re-exporter</fullName>
    </alternativeName>
</protein>
<proteinExistence type="inferred from homology"/>
<dbReference type="Pfam" id="PF08506">
    <property type="entry name" value="Cse1"/>
    <property type="match status" value="1"/>
</dbReference>
<reference evidence="11 12" key="1">
    <citation type="submission" date="2020-08" db="EMBL/GenBank/DDBJ databases">
        <authorList>
            <person name="Hejnol A."/>
        </authorList>
    </citation>
    <scope>NUCLEOTIDE SEQUENCE [LARGE SCALE GENOMIC DNA]</scope>
</reference>
<evidence type="ECO:0000259" key="10">
    <source>
        <dbReference type="PROSITE" id="PS50166"/>
    </source>
</evidence>
<dbReference type="Proteomes" id="UP000549394">
    <property type="component" value="Unassembled WGS sequence"/>
</dbReference>
<dbReference type="PANTHER" id="PTHR10997:SF8">
    <property type="entry name" value="EXPORTIN-2"/>
    <property type="match status" value="1"/>
</dbReference>
<dbReference type="InterPro" id="IPR001494">
    <property type="entry name" value="Importin-beta_N"/>
</dbReference>
<name>A0A7I8VCB3_9ANNE</name>
<evidence type="ECO:0000313" key="12">
    <source>
        <dbReference type="Proteomes" id="UP000549394"/>
    </source>
</evidence>
<dbReference type="GO" id="GO:0005049">
    <property type="term" value="F:nuclear export signal receptor activity"/>
    <property type="evidence" value="ECO:0007669"/>
    <property type="project" value="TreeGrafter"/>
</dbReference>
<keyword evidence="6" id="KW-0963">Cytoplasm</keyword>
<dbReference type="GO" id="GO:0006611">
    <property type="term" value="P:protein export from nucleus"/>
    <property type="evidence" value="ECO:0007669"/>
    <property type="project" value="TreeGrafter"/>
</dbReference>
<evidence type="ECO:0000256" key="6">
    <source>
        <dbReference type="ARBA" id="ARBA00022490"/>
    </source>
</evidence>
<dbReference type="InterPro" id="IPR016024">
    <property type="entry name" value="ARM-type_fold"/>
</dbReference>
<sequence>MEINQTTVQSLVECLTKTLSPERSIRQPAESFLESIEGNENFSVILLNVIDCDSIEFHVRVSAAVTFKNFVKRNWRIVEDVNKICDKDRNFVKTSIVNLMLKNPEQIQKQLSDAISVIGKEDFPMKWTDLLKEFSTKFLSQDIHIINGVLRTAHSLFKRYRHEFKSQELWTEIKYVLDNFAEPFTKLFIDMMNIANENASNPENLKIIFSSLVLICKVFYSLNYQDLPEHFEDNMNIWMGHFHTLLTIDNKILQTQDDEEAGLLEQVKSQICDNVALYAQKYDEEFSSHLPGFVDAIWNLLVGTGQQVKYDLLVSNAIQFLASVADRNSYRNVFEAPGTLQSICEKVIVPNMHFREADEEMFEDNPEEYIRRDIEGSDVDTRRRAACDLVRSLCRMFEGPVIENFSSYIQAMLQEYSVNPKGNWKSKDAAIYLVTSLAAKGATQRHGITQTSELVNIIDFMKTHVYPDIENPNVNENPVLKADAIKYVMVFRSQLRREALVSCIPGLIRLLTAETQVVHTYAAHALERIFTVKLEDGPAVTKETLSVFVEPLLTNLFALLETTKSAENEYVMKAIMRSFSLLQEKIAPYLSGLLQKLIEKLMQVAKWPKKPHFNHYIFETICVAIRAMCKADTAAVEVFEKGLMPSFQEILQQDVLEFIPYVFQILSLLLELHPAGGGVPDLYIALFPHLLQPVLWERSGNIPALVRLLQAFISVASSQIEGSKLEGLLGIFQKLVASKTNDHEGFYILNTLINTMSKERMEPFIQQIFVLCFRRLTSSKTTKFIKSFLIFMCVFTIKYGANVLIQTVESIQEKMFGMVLEKLFVPNVQKLTDTKEKKICAIGITNILTDAPIMLTNFQAFWGQLLQSLIGLFELPEDSSIPDDEHFIDIEDTPGYQAAYSKLAFSGKSEFDPCANVENPRIYLVKGLQKVSQANPGKLQPLITASLPPQATDFLQQYLNQAGVMLS</sequence>
<evidence type="ECO:0000256" key="1">
    <source>
        <dbReference type="ARBA" id="ARBA00004123"/>
    </source>
</evidence>
<dbReference type="PANTHER" id="PTHR10997">
    <property type="entry name" value="IMPORTIN-7, 8, 11"/>
    <property type="match status" value="1"/>
</dbReference>
<dbReference type="InterPro" id="IPR011989">
    <property type="entry name" value="ARM-like"/>
</dbReference>
<feature type="domain" description="Importin N-terminal" evidence="10">
    <location>
        <begin position="29"/>
        <end position="102"/>
    </location>
</feature>
<keyword evidence="5" id="KW-0813">Transport</keyword>
<dbReference type="InterPro" id="IPR013713">
    <property type="entry name" value="XPO2_central"/>
</dbReference>
<evidence type="ECO:0000256" key="5">
    <source>
        <dbReference type="ARBA" id="ARBA00022448"/>
    </source>
</evidence>
<accession>A0A7I8VCB3</accession>
<gene>
    <name evidence="11" type="ORF">DGYR_LOCUS2504</name>
</gene>
<evidence type="ECO:0000256" key="4">
    <source>
        <dbReference type="ARBA" id="ARBA00018945"/>
    </source>
</evidence>
<dbReference type="InterPro" id="IPR005043">
    <property type="entry name" value="XPO2_C"/>
</dbReference>
<dbReference type="Gene3D" id="1.25.10.10">
    <property type="entry name" value="Leucine-rich Repeat Variant"/>
    <property type="match status" value="1"/>
</dbReference>
<dbReference type="OrthoDB" id="3268246at2759"/>
<comment type="subcellular location">
    <subcellularLocation>
        <location evidence="2">Cytoplasm</location>
    </subcellularLocation>
    <subcellularLocation>
        <location evidence="1">Nucleus</location>
    </subcellularLocation>
</comment>
<dbReference type="GO" id="GO:0005829">
    <property type="term" value="C:cytosol"/>
    <property type="evidence" value="ECO:0007669"/>
    <property type="project" value="TreeGrafter"/>
</dbReference>
<evidence type="ECO:0000256" key="2">
    <source>
        <dbReference type="ARBA" id="ARBA00004496"/>
    </source>
</evidence>
<keyword evidence="8" id="KW-0539">Nucleus</keyword>
<evidence type="ECO:0000313" key="11">
    <source>
        <dbReference type="EMBL" id="CAD5113532.1"/>
    </source>
</evidence>
<evidence type="ECO:0000256" key="9">
    <source>
        <dbReference type="ARBA" id="ARBA00030693"/>
    </source>
</evidence>
<dbReference type="PROSITE" id="PS50166">
    <property type="entry name" value="IMPORTIN_B_NT"/>
    <property type="match status" value="1"/>
</dbReference>
<organism evidence="11 12">
    <name type="scientific">Dimorphilus gyrociliatus</name>
    <dbReference type="NCBI Taxonomy" id="2664684"/>
    <lineage>
        <taxon>Eukaryota</taxon>
        <taxon>Metazoa</taxon>
        <taxon>Spiralia</taxon>
        <taxon>Lophotrochozoa</taxon>
        <taxon>Annelida</taxon>
        <taxon>Polychaeta</taxon>
        <taxon>Polychaeta incertae sedis</taxon>
        <taxon>Dinophilidae</taxon>
        <taxon>Dimorphilus</taxon>
    </lineage>
</organism>
<evidence type="ECO:0000256" key="7">
    <source>
        <dbReference type="ARBA" id="ARBA00022927"/>
    </source>
</evidence>
<evidence type="ECO:0000256" key="3">
    <source>
        <dbReference type="ARBA" id="ARBA00008669"/>
    </source>
</evidence>